<feature type="signal peptide" evidence="9">
    <location>
        <begin position="1"/>
        <end position="27"/>
    </location>
</feature>
<keyword evidence="5" id="KW-0788">Thiol protease</keyword>
<evidence type="ECO:0000256" key="4">
    <source>
        <dbReference type="ARBA" id="ARBA00022801"/>
    </source>
</evidence>
<dbReference type="STRING" id="3988.B9SGK5"/>
<keyword evidence="12" id="KW-0560">Oxidoreductase</keyword>
<keyword evidence="3 9" id="KW-0732">Signal</keyword>
<dbReference type="SMART" id="SM00645">
    <property type="entry name" value="Pept_C1"/>
    <property type="match status" value="1"/>
</dbReference>
<dbReference type="PRINTS" id="PR00705">
    <property type="entry name" value="PAPAIN"/>
</dbReference>
<feature type="domain" description="Cathepsin propeptide inhibitor" evidence="11">
    <location>
        <begin position="39"/>
        <end position="96"/>
    </location>
</feature>
<evidence type="ECO:0000256" key="2">
    <source>
        <dbReference type="ARBA" id="ARBA00022670"/>
    </source>
</evidence>
<evidence type="ECO:0000256" key="6">
    <source>
        <dbReference type="ARBA" id="ARBA00023157"/>
    </source>
</evidence>
<dbReference type="KEGG" id="rcu:8264209"/>
<dbReference type="GO" id="GO:0016491">
    <property type="term" value="F:oxidoreductase activity"/>
    <property type="evidence" value="ECO:0007669"/>
    <property type="project" value="UniProtKB-KW"/>
</dbReference>
<dbReference type="InterPro" id="IPR013128">
    <property type="entry name" value="Peptidase_C1A"/>
</dbReference>
<evidence type="ECO:0000313" key="12">
    <source>
        <dbReference type="EMBL" id="EEF37251.1"/>
    </source>
</evidence>
<dbReference type="InParanoid" id="B9SGK5"/>
<dbReference type="Pfam" id="PF08246">
    <property type="entry name" value="Inhibitor_I29"/>
    <property type="match status" value="1"/>
</dbReference>
<dbReference type="InterPro" id="IPR000169">
    <property type="entry name" value="Pept_cys_AS"/>
</dbReference>
<evidence type="ECO:0000256" key="1">
    <source>
        <dbReference type="ARBA" id="ARBA00008455"/>
    </source>
</evidence>
<keyword evidence="7" id="KW-0325">Glycoprotein</keyword>
<dbReference type="OrthoDB" id="10253408at2759"/>
<keyword evidence="2 12" id="KW-0645">Protease</keyword>
<dbReference type="InterPro" id="IPR039417">
    <property type="entry name" value="Peptidase_C1A_papain-like"/>
</dbReference>
<feature type="chain" id="PRO_5018680775" description="Vignain" evidence="9">
    <location>
        <begin position="28"/>
        <end position="342"/>
    </location>
</feature>
<dbReference type="GO" id="GO:0051603">
    <property type="term" value="P:proteolysis involved in protein catabolic process"/>
    <property type="evidence" value="ECO:0000318"/>
    <property type="project" value="GO_Central"/>
</dbReference>
<dbReference type="EMBL" id="EQ973954">
    <property type="protein sequence ID" value="EEF37251.1"/>
    <property type="molecule type" value="Genomic_DNA"/>
</dbReference>
<evidence type="ECO:0000259" key="10">
    <source>
        <dbReference type="SMART" id="SM00645"/>
    </source>
</evidence>
<evidence type="ECO:0000256" key="7">
    <source>
        <dbReference type="ARBA" id="ARBA00023180"/>
    </source>
</evidence>
<dbReference type="FunFam" id="3.90.70.10:FF:000023">
    <property type="entry name" value="Senescence-specific cysteine protease SAG39"/>
    <property type="match status" value="1"/>
</dbReference>
<dbReference type="InterPro" id="IPR025660">
    <property type="entry name" value="Pept_his_AS"/>
</dbReference>
<dbReference type="MEROPS" id="C01.104"/>
<evidence type="ECO:0000256" key="5">
    <source>
        <dbReference type="ARBA" id="ARBA00022807"/>
    </source>
</evidence>
<evidence type="ECO:0000256" key="9">
    <source>
        <dbReference type="SAM" id="SignalP"/>
    </source>
</evidence>
<sequence>MALLCKGQFLLIALFFVLAMWADQASTRELHESTMVERHEKWMAKHGKVYKDDEEKLRRFQIFKNNVEFIESSNAAGNNSYMLGINRFADLTNEEFRASWNGYKRPLDASRIVTPFKYENVTALPYSMDWRRKGAVTSIKDQRECGSCWAFSAVAATEGVHKLRTGKLVSLSEQELVDCDVKGEDKGCQGGLMEDAFKFIKRNGGITTEANYAYRGRDGKCDTKKEASHVAKITGYQVVPENSEAALLKAVAHQPVSVSIDAGSMSFQFYQSGIYAGSCGSDLNHGVAAVGYGTSSSGSKYWIVKNSWGPEWGERGYVRMKRDITSRKGLCGIAMDCSYPTA</sequence>
<feature type="domain" description="Peptidase C1A papain C-terminal" evidence="10">
    <location>
        <begin position="124"/>
        <end position="341"/>
    </location>
</feature>
<proteinExistence type="inferred from homology"/>
<reference evidence="13" key="1">
    <citation type="journal article" date="2010" name="Nat. Biotechnol.">
        <title>Draft genome sequence of the oilseed species Ricinus communis.</title>
        <authorList>
            <person name="Chan A.P."/>
            <person name="Crabtree J."/>
            <person name="Zhao Q."/>
            <person name="Lorenzi H."/>
            <person name="Orvis J."/>
            <person name="Puiu D."/>
            <person name="Melake-Berhan A."/>
            <person name="Jones K.M."/>
            <person name="Redman J."/>
            <person name="Chen G."/>
            <person name="Cahoon E.B."/>
            <person name="Gedil M."/>
            <person name="Stanke M."/>
            <person name="Haas B.J."/>
            <person name="Wortman J.R."/>
            <person name="Fraser-Liggett C.M."/>
            <person name="Ravel J."/>
            <person name="Rabinowicz P.D."/>
        </authorList>
    </citation>
    <scope>NUCLEOTIDE SEQUENCE [LARGE SCALE GENOMIC DNA]</scope>
    <source>
        <strain evidence="13">cv. Hale</strain>
    </source>
</reference>
<dbReference type="eggNOG" id="KOG1543">
    <property type="taxonomic scope" value="Eukaryota"/>
</dbReference>
<dbReference type="InterPro" id="IPR013201">
    <property type="entry name" value="Prot_inhib_I29"/>
</dbReference>
<dbReference type="InterPro" id="IPR000668">
    <property type="entry name" value="Peptidase_C1A_C"/>
</dbReference>
<evidence type="ECO:0000313" key="13">
    <source>
        <dbReference type="Proteomes" id="UP000008311"/>
    </source>
</evidence>
<dbReference type="SUPFAM" id="SSF54001">
    <property type="entry name" value="Cysteine proteinases"/>
    <property type="match status" value="1"/>
</dbReference>
<gene>
    <name evidence="12" type="ORF">RCOM_0553630</name>
</gene>
<dbReference type="Pfam" id="PF00112">
    <property type="entry name" value="Peptidase_C1"/>
    <property type="match status" value="1"/>
</dbReference>
<comment type="similarity">
    <text evidence="1">Belongs to the peptidase C1 family.</text>
</comment>
<dbReference type="PROSITE" id="PS00139">
    <property type="entry name" value="THIOL_PROTEASE_CYS"/>
    <property type="match status" value="1"/>
</dbReference>
<dbReference type="FunCoup" id="B9SGK5">
    <property type="interactions" value="178"/>
</dbReference>
<dbReference type="Proteomes" id="UP000008311">
    <property type="component" value="Unassembled WGS sequence"/>
</dbReference>
<name>B9SGK5_RICCO</name>
<evidence type="ECO:0000259" key="11">
    <source>
        <dbReference type="SMART" id="SM00848"/>
    </source>
</evidence>
<dbReference type="Gene3D" id="3.90.70.10">
    <property type="entry name" value="Cysteine proteinases"/>
    <property type="match status" value="1"/>
</dbReference>
<dbReference type="PANTHER" id="PTHR12411">
    <property type="entry name" value="CYSTEINE PROTEASE FAMILY C1-RELATED"/>
    <property type="match status" value="1"/>
</dbReference>
<organism evidence="12 13">
    <name type="scientific">Ricinus communis</name>
    <name type="common">Castor bean</name>
    <dbReference type="NCBI Taxonomy" id="3988"/>
    <lineage>
        <taxon>Eukaryota</taxon>
        <taxon>Viridiplantae</taxon>
        <taxon>Streptophyta</taxon>
        <taxon>Embryophyta</taxon>
        <taxon>Tracheophyta</taxon>
        <taxon>Spermatophyta</taxon>
        <taxon>Magnoliopsida</taxon>
        <taxon>eudicotyledons</taxon>
        <taxon>Gunneridae</taxon>
        <taxon>Pentapetalae</taxon>
        <taxon>rosids</taxon>
        <taxon>fabids</taxon>
        <taxon>Malpighiales</taxon>
        <taxon>Euphorbiaceae</taxon>
        <taxon>Acalyphoideae</taxon>
        <taxon>Acalypheae</taxon>
        <taxon>Ricinus</taxon>
    </lineage>
</organism>
<dbReference type="PROSITE" id="PS00639">
    <property type="entry name" value="THIOL_PROTEASE_HIS"/>
    <property type="match status" value="1"/>
</dbReference>
<dbReference type="GO" id="GO:0005764">
    <property type="term" value="C:lysosome"/>
    <property type="evidence" value="ECO:0000318"/>
    <property type="project" value="GO_Central"/>
</dbReference>
<keyword evidence="4" id="KW-0378">Hydrolase</keyword>
<dbReference type="AlphaFoldDB" id="B9SGK5"/>
<dbReference type="PROSITE" id="PS00640">
    <property type="entry name" value="THIOL_PROTEASE_ASN"/>
    <property type="match status" value="1"/>
</dbReference>
<dbReference type="InterPro" id="IPR025661">
    <property type="entry name" value="Pept_asp_AS"/>
</dbReference>
<keyword evidence="6" id="KW-1015">Disulfide bond</keyword>
<evidence type="ECO:0000256" key="8">
    <source>
        <dbReference type="ARBA" id="ARBA00069575"/>
    </source>
</evidence>
<dbReference type="CDD" id="cd02248">
    <property type="entry name" value="Peptidase_C1A"/>
    <property type="match status" value="1"/>
</dbReference>
<evidence type="ECO:0000256" key="3">
    <source>
        <dbReference type="ARBA" id="ARBA00022729"/>
    </source>
</evidence>
<dbReference type="InterPro" id="IPR038765">
    <property type="entry name" value="Papain-like_cys_pep_sf"/>
</dbReference>
<keyword evidence="13" id="KW-1185">Reference proteome</keyword>
<accession>B9SGK5</accession>
<dbReference type="SMART" id="SM00848">
    <property type="entry name" value="Inhibitor_I29"/>
    <property type="match status" value="1"/>
</dbReference>
<protein>
    <recommendedName>
        <fullName evidence="8">Vignain</fullName>
    </recommendedName>
</protein>
<dbReference type="GO" id="GO:0004197">
    <property type="term" value="F:cysteine-type endopeptidase activity"/>
    <property type="evidence" value="ECO:0000318"/>
    <property type="project" value="GO_Central"/>
</dbReference>
<dbReference type="GO" id="GO:0005615">
    <property type="term" value="C:extracellular space"/>
    <property type="evidence" value="ECO:0000318"/>
    <property type="project" value="GO_Central"/>
</dbReference>